<keyword evidence="2" id="KW-0614">Plasmid</keyword>
<organism evidence="2 3">
    <name type="scientific">Haloferax gibbonsii</name>
    <dbReference type="NCBI Taxonomy" id="35746"/>
    <lineage>
        <taxon>Archaea</taxon>
        <taxon>Methanobacteriati</taxon>
        <taxon>Methanobacteriota</taxon>
        <taxon>Stenosarchaea group</taxon>
        <taxon>Halobacteria</taxon>
        <taxon>Halobacteriales</taxon>
        <taxon>Haloferacaceae</taxon>
        <taxon>Haloferax</taxon>
    </lineage>
</organism>
<dbReference type="InterPro" id="IPR055941">
    <property type="entry name" value="DUF7519"/>
</dbReference>
<geneLocation type="plasmid" evidence="2 3">
    <name>pHG2</name>
</geneLocation>
<dbReference type="Pfam" id="PF24363">
    <property type="entry name" value="DUF7519"/>
    <property type="match status" value="1"/>
</dbReference>
<dbReference type="KEGG" id="hgi:ABY42_17545"/>
<accession>A0A0K1IYR8</accession>
<dbReference type="AlphaFoldDB" id="A0A0K1IYR8"/>
<dbReference type="EMBL" id="CP011949">
    <property type="protein sequence ID" value="AKU09611.1"/>
    <property type="molecule type" value="Genomic_DNA"/>
</dbReference>
<feature type="transmembrane region" description="Helical" evidence="1">
    <location>
        <begin position="20"/>
        <end position="49"/>
    </location>
</feature>
<keyword evidence="1" id="KW-1133">Transmembrane helix</keyword>
<keyword evidence="1" id="KW-0812">Transmembrane</keyword>
<feature type="transmembrane region" description="Helical" evidence="1">
    <location>
        <begin position="146"/>
        <end position="163"/>
    </location>
</feature>
<protein>
    <submittedName>
        <fullName evidence="2">Uncharacterized protein</fullName>
    </submittedName>
</protein>
<evidence type="ECO:0000313" key="3">
    <source>
        <dbReference type="Proteomes" id="UP000066124"/>
    </source>
</evidence>
<gene>
    <name evidence="2" type="ORF">ABY42_17545</name>
</gene>
<reference evidence="3" key="1">
    <citation type="journal article" date="2015" name="J. Biotechnol.">
        <title>Complete genome sequence of Haloferax gibbonsii strain ARA6, a potential producer of polyhydroxyalkanoates and halocins isolated from Araruama, Rio de Janeiro, Brasil.</title>
        <authorList>
            <person name="Pinto L.H."/>
            <person name="D'Alincourt Carvalho-Assef A.P."/>
            <person name="Vieira R.P."/>
            <person name="Clementino M.M."/>
            <person name="Albano R.M."/>
        </authorList>
    </citation>
    <scope>NUCLEOTIDE SEQUENCE [LARGE SCALE GENOMIC DNA]</scope>
    <source>
        <strain evidence="3">ARA6</strain>
        <plasmid evidence="3">Plasmid pHG2</plasmid>
    </source>
</reference>
<dbReference type="Proteomes" id="UP000066124">
    <property type="component" value="Plasmid pHG2"/>
</dbReference>
<dbReference type="PATRIC" id="fig|35746.4.peg.3834"/>
<feature type="transmembrane region" description="Helical" evidence="1">
    <location>
        <begin position="120"/>
        <end position="140"/>
    </location>
</feature>
<evidence type="ECO:0000313" key="2">
    <source>
        <dbReference type="EMBL" id="AKU09611.1"/>
    </source>
</evidence>
<name>A0A0K1IYR8_HALGI</name>
<proteinExistence type="predicted"/>
<sequence>MPRRPDSAPPLRSSGGALAAATGAAVITAVSVPALAMGALGVLSLAGALTFGVESAYAPGIALLAGSVVLAGVLGLTPPFLLAAAFLVLLAWDVGKHGFSIAREVGREPSTFRIEAVHGLSSTLVYAAGATLGYGIYAGVTGGRSVVALLALLVGSVALLFALQARK</sequence>
<evidence type="ECO:0000256" key="1">
    <source>
        <dbReference type="SAM" id="Phobius"/>
    </source>
</evidence>
<keyword evidence="1" id="KW-0472">Membrane</keyword>